<reference evidence="2 3" key="1">
    <citation type="submission" date="2017-06" db="EMBL/GenBank/DDBJ databases">
        <title>Comparative genomic analysis of Ambrosia Fusariam Clade fungi.</title>
        <authorList>
            <person name="Stajich J.E."/>
            <person name="Carrillo J."/>
            <person name="Kijimoto T."/>
            <person name="Eskalen A."/>
            <person name="O'Donnell K."/>
            <person name="Kasson M."/>
        </authorList>
    </citation>
    <scope>NUCLEOTIDE SEQUENCE [LARGE SCALE GENOMIC DNA]</scope>
    <source>
        <strain evidence="2 3">NRRL62606</strain>
    </source>
</reference>
<dbReference type="Pfam" id="PF06985">
    <property type="entry name" value="HET"/>
    <property type="match status" value="1"/>
</dbReference>
<gene>
    <name evidence="2" type="ORF">CEP51_011755</name>
</gene>
<accession>A0A428R7K2</accession>
<dbReference type="Proteomes" id="UP000287972">
    <property type="component" value="Unassembled WGS sequence"/>
</dbReference>
<dbReference type="PANTHER" id="PTHR24148:SF64">
    <property type="entry name" value="HETEROKARYON INCOMPATIBILITY DOMAIN-CONTAINING PROTEIN"/>
    <property type="match status" value="1"/>
</dbReference>
<dbReference type="EMBL" id="NKCL01000412">
    <property type="protein sequence ID" value="RSL73493.1"/>
    <property type="molecule type" value="Genomic_DNA"/>
</dbReference>
<comment type="caution">
    <text evidence="2">The sequence shown here is derived from an EMBL/GenBank/DDBJ whole genome shotgun (WGS) entry which is preliminary data.</text>
</comment>
<organism evidence="2 3">
    <name type="scientific">Fusarium floridanum</name>
    <dbReference type="NCBI Taxonomy" id="1325733"/>
    <lineage>
        <taxon>Eukaryota</taxon>
        <taxon>Fungi</taxon>
        <taxon>Dikarya</taxon>
        <taxon>Ascomycota</taxon>
        <taxon>Pezizomycotina</taxon>
        <taxon>Sordariomycetes</taxon>
        <taxon>Hypocreomycetidae</taxon>
        <taxon>Hypocreales</taxon>
        <taxon>Nectriaceae</taxon>
        <taxon>Fusarium</taxon>
        <taxon>Fusarium solani species complex</taxon>
    </lineage>
</organism>
<dbReference type="InterPro" id="IPR052895">
    <property type="entry name" value="HetReg/Transcr_Mod"/>
</dbReference>
<feature type="domain" description="Heterokaryon incompatibility" evidence="1">
    <location>
        <begin position="203"/>
        <end position="403"/>
    </location>
</feature>
<evidence type="ECO:0000313" key="2">
    <source>
        <dbReference type="EMBL" id="RSL73493.1"/>
    </source>
</evidence>
<evidence type="ECO:0000313" key="3">
    <source>
        <dbReference type="Proteomes" id="UP000287972"/>
    </source>
</evidence>
<sequence length="878" mass="99854">MGKMTVRSDYLLAFLDELPPKPDETDVKNIWNGRVFPLVLTDDFTANWTPISDPNGLFETPSGERCRVEPKPHHIDRLQLLAQGGLTPTAQRAVYEAIIFGKAACKRTVERGREEPLQLARRRFVDLVETKFPIEWRELIIQRDIHDYNEKHSSQPSSSEARVYSFLAHPKNIRLLTLLPSPKVSAPIQCTLHEVDHQSTPSYEALSYVWGTSPSRRSILLNGGEFSVGENLGAALRQLRPRDGQGRTFWIDAICINQNNPQEKAHQVAQMDSIYKNASGVVVWLGHESNTSSEVFDELGRSKDLLEKSDDPFLSDIPIFQSFNFGYRCCVHTARSWLGSVPPDFFEKSGSEISEQTAVDLARRWRGGYIGSQLCANLSADHFRDLQTLLCRPWWTRVWVLQEAILAKKITLYCGQRHVDWTLFRVYLFLLMASANGSVPRPSELSKNGFRVPMVQWEFVASAQQTFIFFFMQRASGYAHKIPGLSLANFLSLTIEFAATDPRDRLFALVSLLPDDSSERLALWPDYVLKKRRLYIKTAKHFLETTNSLEVITARPLSTDLSPGDVTLPSWAPNWGAGYCWLLSSVWINDFIPFKAMSLLNEAEKIEEGKGSASQPPRDKMQLFNASLFDVSPFAFEFSAWDEILGVRGQPVDIIEEVGPVWDTLRVSHELNAAGYSNKDLNLHHPLPASSIFQAWKSIALAHHEATYPFTNQPRLEVFWRTIFMDRYHPTPQTDLFHLKRLPTVLSPENVAQVFDAWDIGCPFPPNTPYEEHLVMHYLEAETIQFFQWKINVHCGFSRLFRTKKGYIGLGNPSTQPGDEVAILFGAPVPIVLREFKEGYVIIGTSYVHGIMDGEIIQDLRDHGKGMDETDYKLFKII</sequence>
<dbReference type="PANTHER" id="PTHR24148">
    <property type="entry name" value="ANKYRIN REPEAT DOMAIN-CONTAINING PROTEIN 39 HOMOLOG-RELATED"/>
    <property type="match status" value="1"/>
</dbReference>
<evidence type="ECO:0000259" key="1">
    <source>
        <dbReference type="Pfam" id="PF06985"/>
    </source>
</evidence>
<dbReference type="Pfam" id="PF26639">
    <property type="entry name" value="Het-6_barrel"/>
    <property type="match status" value="1"/>
</dbReference>
<dbReference type="InterPro" id="IPR010730">
    <property type="entry name" value="HET"/>
</dbReference>
<dbReference type="AlphaFoldDB" id="A0A428R7K2"/>
<name>A0A428R7K2_9HYPO</name>
<proteinExistence type="predicted"/>
<protein>
    <recommendedName>
        <fullName evidence="1">Heterokaryon incompatibility domain-containing protein</fullName>
    </recommendedName>
</protein>
<keyword evidence="3" id="KW-1185">Reference proteome</keyword>